<keyword evidence="15" id="KW-1185">Reference proteome</keyword>
<comment type="cofactor">
    <cofactor evidence="12">
        <name>[4Fe-4S] cluster</name>
        <dbReference type="ChEBI" id="CHEBI:49883"/>
    </cofactor>
    <text evidence="12">Binds 2 [4Fe-4S] clusters. Binds 1 [4Fe-4S] cluster coordinated with 3 cysteines and an exchangeable S-adenosyl-L-methionine and 1 [4Fe-4S] cluster coordinated with 3 cysteines and the GTP-derived substrate.</text>
</comment>
<dbReference type="InterPro" id="IPR006638">
    <property type="entry name" value="Elp3/MiaA/NifB-like_rSAM"/>
</dbReference>
<gene>
    <name evidence="12" type="primary">moaA</name>
    <name evidence="14" type="ORF">MSL71_7140</name>
</gene>
<dbReference type="Pfam" id="PF04055">
    <property type="entry name" value="Radical_SAM"/>
    <property type="match status" value="1"/>
</dbReference>
<proteinExistence type="inferred from homology"/>
<dbReference type="PANTHER" id="PTHR22960">
    <property type="entry name" value="MOLYBDOPTERIN COFACTOR SYNTHESIS PROTEIN A"/>
    <property type="match status" value="1"/>
</dbReference>
<feature type="binding site" evidence="12">
    <location>
        <position position="193"/>
    </location>
    <ligand>
        <name>S-adenosyl-L-methionine</name>
        <dbReference type="ChEBI" id="CHEBI:59789"/>
    </ligand>
</feature>
<dbReference type="InterPro" id="IPR013483">
    <property type="entry name" value="MoaA"/>
</dbReference>
<dbReference type="GO" id="GO:0061799">
    <property type="term" value="F:cyclic pyranopterin monophosphate synthase activity"/>
    <property type="evidence" value="ECO:0007669"/>
    <property type="project" value="TreeGrafter"/>
</dbReference>
<comment type="catalytic activity">
    <reaction evidence="11 12">
        <text>GTP + AH2 + S-adenosyl-L-methionine = (8S)-3',8-cyclo-7,8-dihydroguanosine 5'-triphosphate + 5'-deoxyadenosine + L-methionine + A + H(+)</text>
        <dbReference type="Rhea" id="RHEA:49576"/>
        <dbReference type="ChEBI" id="CHEBI:13193"/>
        <dbReference type="ChEBI" id="CHEBI:15378"/>
        <dbReference type="ChEBI" id="CHEBI:17319"/>
        <dbReference type="ChEBI" id="CHEBI:17499"/>
        <dbReference type="ChEBI" id="CHEBI:37565"/>
        <dbReference type="ChEBI" id="CHEBI:57844"/>
        <dbReference type="ChEBI" id="CHEBI:59789"/>
        <dbReference type="ChEBI" id="CHEBI:131766"/>
        <dbReference type="EC" id="4.1.99.22"/>
    </reaction>
</comment>
<evidence type="ECO:0000256" key="2">
    <source>
        <dbReference type="ARBA" id="ARBA00022485"/>
    </source>
</evidence>
<name>A0A4U8YIE4_9BACT</name>
<keyword evidence="6 12" id="KW-0408">Iron</keyword>
<organism evidence="14 15">
    <name type="scientific">Desulfoluna butyratoxydans</name>
    <dbReference type="NCBI Taxonomy" id="231438"/>
    <lineage>
        <taxon>Bacteria</taxon>
        <taxon>Pseudomonadati</taxon>
        <taxon>Thermodesulfobacteriota</taxon>
        <taxon>Desulfobacteria</taxon>
        <taxon>Desulfobacterales</taxon>
        <taxon>Desulfolunaceae</taxon>
        <taxon>Desulfoluna</taxon>
    </lineage>
</organism>
<comment type="similarity">
    <text evidence="12">Belongs to the radical SAM superfamily. MoaA family.</text>
</comment>
<dbReference type="EMBL" id="CAADHO010000001">
    <property type="protein sequence ID" value="VFQ43087.1"/>
    <property type="molecule type" value="Genomic_DNA"/>
</dbReference>
<feature type="binding site" evidence="12">
    <location>
        <position position="17"/>
    </location>
    <ligand>
        <name>GTP</name>
        <dbReference type="ChEBI" id="CHEBI:37565"/>
    </ligand>
</feature>
<keyword evidence="8 12" id="KW-0342">GTP-binding</keyword>
<feature type="binding site" evidence="12">
    <location>
        <position position="256"/>
    </location>
    <ligand>
        <name>[4Fe-4S] cluster</name>
        <dbReference type="ChEBI" id="CHEBI:49883"/>
        <label>2</label>
        <note>4Fe-4S-substrate</note>
    </ligand>
</feature>
<feature type="binding site" evidence="12">
    <location>
        <position position="67"/>
    </location>
    <ligand>
        <name>GTP</name>
        <dbReference type="ChEBI" id="CHEBI:37565"/>
    </ligand>
</feature>
<evidence type="ECO:0000313" key="15">
    <source>
        <dbReference type="Proteomes" id="UP000507962"/>
    </source>
</evidence>
<feature type="binding site" evidence="12">
    <location>
        <position position="28"/>
    </location>
    <ligand>
        <name>[4Fe-4S] cluster</name>
        <dbReference type="ChEBI" id="CHEBI:49883"/>
        <label>1</label>
        <note>4Fe-4S-S-AdoMet</note>
    </ligand>
</feature>
<evidence type="ECO:0000259" key="13">
    <source>
        <dbReference type="PROSITE" id="PS51918"/>
    </source>
</evidence>
<dbReference type="EC" id="4.1.99.22" evidence="1 12"/>
<dbReference type="GO" id="GO:1904047">
    <property type="term" value="F:S-adenosyl-L-methionine binding"/>
    <property type="evidence" value="ECO:0007669"/>
    <property type="project" value="UniProtKB-UniRule"/>
</dbReference>
<dbReference type="CDD" id="cd21117">
    <property type="entry name" value="Twitch_MoaA"/>
    <property type="match status" value="1"/>
</dbReference>
<evidence type="ECO:0000256" key="3">
    <source>
        <dbReference type="ARBA" id="ARBA00022691"/>
    </source>
</evidence>
<sequence length="326" mass="35563">MTHTLTDSFDRTIDYLRISVTDRCNLRCSYCVPPTPFAHMDHTDILSYEELIRLVRIGISLGIRKVRLTGGEPFARKGLIGFIRELAALEGLEDLAVTTNGTLIADEIQNLKEAGLTRINISLDSLKPERFARITGKDLFSEVKKSIQGALDAGLAPVKINTVLLDGTNGDELEDFARLTFDHPVHIRFIEYMPIGKGSGPDHSELLAPAITRRLQALGTLIPVPKSPHDGPARRFRLDGAKGEIGLISPMTNHFCATCNRLRLTADGHLRPCLLSDVTVNLKDALRGSADDAVLAALFRHAAGIKGKRHDLSANGVQDMMSSIGG</sequence>
<dbReference type="Gene3D" id="3.20.20.70">
    <property type="entry name" value="Aldolase class I"/>
    <property type="match status" value="1"/>
</dbReference>
<dbReference type="AlphaFoldDB" id="A0A4U8YIE4"/>
<feature type="binding site" evidence="12">
    <location>
        <position position="273"/>
    </location>
    <ligand>
        <name>[4Fe-4S] cluster</name>
        <dbReference type="ChEBI" id="CHEBI:49883"/>
        <label>2</label>
        <note>4Fe-4S-substrate</note>
    </ligand>
</feature>
<feature type="binding site" evidence="12">
    <location>
        <position position="98"/>
    </location>
    <ligand>
        <name>GTP</name>
        <dbReference type="ChEBI" id="CHEBI:37565"/>
    </ligand>
</feature>
<evidence type="ECO:0000313" key="14">
    <source>
        <dbReference type="EMBL" id="VFQ43087.1"/>
    </source>
</evidence>
<dbReference type="GO" id="GO:0046872">
    <property type="term" value="F:metal ion binding"/>
    <property type="evidence" value="ECO:0007669"/>
    <property type="project" value="UniProtKB-KW"/>
</dbReference>
<dbReference type="SUPFAM" id="SSF102114">
    <property type="entry name" value="Radical SAM enzymes"/>
    <property type="match status" value="1"/>
</dbReference>
<evidence type="ECO:0000256" key="8">
    <source>
        <dbReference type="ARBA" id="ARBA00023134"/>
    </source>
</evidence>
<dbReference type="InterPro" id="IPR013785">
    <property type="entry name" value="Aldolase_TIM"/>
</dbReference>
<keyword evidence="9 12" id="KW-0501">Molybdenum cofactor biosynthesis</keyword>
<dbReference type="InterPro" id="IPR010505">
    <property type="entry name" value="MoaA_twitch"/>
</dbReference>
<keyword evidence="10 12" id="KW-0456">Lyase</keyword>
<feature type="binding site" evidence="12">
    <location>
        <position position="259"/>
    </location>
    <ligand>
        <name>[4Fe-4S] cluster</name>
        <dbReference type="ChEBI" id="CHEBI:49883"/>
        <label>2</label>
        <note>4Fe-4S-substrate</note>
    </ligand>
</feature>
<evidence type="ECO:0000256" key="7">
    <source>
        <dbReference type="ARBA" id="ARBA00023014"/>
    </source>
</evidence>
<keyword evidence="3 12" id="KW-0949">S-adenosyl-L-methionine</keyword>
<evidence type="ECO:0000256" key="12">
    <source>
        <dbReference type="HAMAP-Rule" id="MF_01225"/>
    </source>
</evidence>
<dbReference type="RefSeq" id="WP_180137277.1">
    <property type="nucleotide sequence ID" value="NZ_CAADHO010000001.1"/>
</dbReference>
<comment type="function">
    <text evidence="12">Catalyzes the cyclization of GTP to (8S)-3',8-cyclo-7,8-dihydroguanosine 5'-triphosphate.</text>
</comment>
<evidence type="ECO:0000256" key="11">
    <source>
        <dbReference type="ARBA" id="ARBA00048697"/>
    </source>
</evidence>
<dbReference type="Pfam" id="PF06463">
    <property type="entry name" value="Mob_synth_C"/>
    <property type="match status" value="1"/>
</dbReference>
<evidence type="ECO:0000256" key="4">
    <source>
        <dbReference type="ARBA" id="ARBA00022723"/>
    </source>
</evidence>
<feature type="binding site" evidence="12">
    <location>
        <position position="31"/>
    </location>
    <ligand>
        <name>[4Fe-4S] cluster</name>
        <dbReference type="ChEBI" id="CHEBI:49883"/>
        <label>1</label>
        <note>4Fe-4S-S-AdoMet</note>
    </ligand>
</feature>
<evidence type="ECO:0000256" key="1">
    <source>
        <dbReference type="ARBA" id="ARBA00012167"/>
    </source>
</evidence>
<dbReference type="InterPro" id="IPR058240">
    <property type="entry name" value="rSAM_sf"/>
</dbReference>
<dbReference type="SMART" id="SM00729">
    <property type="entry name" value="Elp3"/>
    <property type="match status" value="1"/>
</dbReference>
<evidence type="ECO:0000256" key="5">
    <source>
        <dbReference type="ARBA" id="ARBA00022741"/>
    </source>
</evidence>
<evidence type="ECO:0000256" key="10">
    <source>
        <dbReference type="ARBA" id="ARBA00023239"/>
    </source>
</evidence>
<protein>
    <recommendedName>
        <fullName evidence="1 12">GTP 3',8-cyclase</fullName>
        <ecNumber evidence="1 12">4.1.99.22</ecNumber>
    </recommendedName>
    <alternativeName>
        <fullName evidence="12">Molybdenum cofactor biosynthesis protein A</fullName>
    </alternativeName>
</protein>
<dbReference type="GO" id="GO:0006777">
    <property type="term" value="P:Mo-molybdopterin cofactor biosynthetic process"/>
    <property type="evidence" value="ECO:0007669"/>
    <property type="project" value="UniProtKB-UniRule"/>
</dbReference>
<reference evidence="14 15" key="1">
    <citation type="submission" date="2019-03" db="EMBL/GenBank/DDBJ databases">
        <authorList>
            <person name="Nijsse B."/>
        </authorList>
    </citation>
    <scope>NUCLEOTIDE SEQUENCE [LARGE SCALE GENOMIC DNA]</scope>
    <source>
        <strain evidence="14">Desulfoluna butyratoxydans MSL71</strain>
    </source>
</reference>
<dbReference type="SFLD" id="SFLDG01386">
    <property type="entry name" value="main_SPASM_domain-containing"/>
    <property type="match status" value="1"/>
</dbReference>
<keyword evidence="2 12" id="KW-0004">4Fe-4S</keyword>
<dbReference type="InterPro" id="IPR050105">
    <property type="entry name" value="MoCo_biosynth_MoaA/MoaC"/>
</dbReference>
<feature type="binding site" evidence="12">
    <location>
        <position position="122"/>
    </location>
    <ligand>
        <name>S-adenosyl-L-methionine</name>
        <dbReference type="ChEBI" id="CHEBI:59789"/>
    </ligand>
</feature>
<dbReference type="GO" id="GO:0051539">
    <property type="term" value="F:4 iron, 4 sulfur cluster binding"/>
    <property type="evidence" value="ECO:0007669"/>
    <property type="project" value="UniProtKB-UniRule"/>
</dbReference>
<feature type="binding site" evidence="12">
    <location>
        <position position="71"/>
    </location>
    <ligand>
        <name>S-adenosyl-L-methionine</name>
        <dbReference type="ChEBI" id="CHEBI:59789"/>
    </ligand>
</feature>
<dbReference type="NCBIfam" id="NF001199">
    <property type="entry name" value="PRK00164.2-1"/>
    <property type="match status" value="1"/>
</dbReference>
<evidence type="ECO:0000256" key="9">
    <source>
        <dbReference type="ARBA" id="ARBA00023150"/>
    </source>
</evidence>
<dbReference type="PROSITE" id="PS01305">
    <property type="entry name" value="MOAA_NIFB_PQQE"/>
    <property type="match status" value="1"/>
</dbReference>
<feature type="binding site" evidence="12">
    <location>
        <position position="24"/>
    </location>
    <ligand>
        <name>[4Fe-4S] cluster</name>
        <dbReference type="ChEBI" id="CHEBI:49883"/>
        <label>1</label>
        <note>4Fe-4S-S-AdoMet</note>
    </ligand>
</feature>
<dbReference type="GO" id="GO:0005525">
    <property type="term" value="F:GTP binding"/>
    <property type="evidence" value="ECO:0007669"/>
    <property type="project" value="UniProtKB-UniRule"/>
</dbReference>
<keyword evidence="7 12" id="KW-0411">Iron-sulfur</keyword>
<feature type="binding site" evidence="12">
    <location>
        <begin position="261"/>
        <end position="263"/>
    </location>
    <ligand>
        <name>GTP</name>
        <dbReference type="ChEBI" id="CHEBI:37565"/>
    </ligand>
</feature>
<feature type="domain" description="Radical SAM core" evidence="13">
    <location>
        <begin position="8"/>
        <end position="225"/>
    </location>
</feature>
<dbReference type="Proteomes" id="UP000507962">
    <property type="component" value="Unassembled WGS sequence"/>
</dbReference>
<dbReference type="GO" id="GO:0061798">
    <property type="term" value="F:GTP 3',8'-cyclase activity"/>
    <property type="evidence" value="ECO:0007669"/>
    <property type="project" value="UniProtKB-UniRule"/>
</dbReference>
<comment type="pathway">
    <text evidence="12">Cofactor biosynthesis; molybdopterin biosynthesis.</text>
</comment>
<dbReference type="CDD" id="cd01335">
    <property type="entry name" value="Radical_SAM"/>
    <property type="match status" value="1"/>
</dbReference>
<feature type="binding site" evidence="12">
    <location>
        <position position="30"/>
    </location>
    <ligand>
        <name>S-adenosyl-L-methionine</name>
        <dbReference type="ChEBI" id="CHEBI:59789"/>
    </ligand>
</feature>
<feature type="binding site" evidence="12">
    <location>
        <position position="159"/>
    </location>
    <ligand>
        <name>GTP</name>
        <dbReference type="ChEBI" id="CHEBI:37565"/>
    </ligand>
</feature>
<dbReference type="NCBIfam" id="TIGR02666">
    <property type="entry name" value="moaA"/>
    <property type="match status" value="1"/>
</dbReference>
<dbReference type="SFLD" id="SFLDG01383">
    <property type="entry name" value="cyclic_pyranopterin_phosphate"/>
    <property type="match status" value="1"/>
</dbReference>
<comment type="subunit">
    <text evidence="12">Monomer and homodimer.</text>
</comment>
<dbReference type="PANTHER" id="PTHR22960:SF0">
    <property type="entry name" value="MOLYBDENUM COFACTOR BIOSYNTHESIS PROTEIN 1"/>
    <property type="match status" value="1"/>
</dbReference>
<evidence type="ECO:0000256" key="6">
    <source>
        <dbReference type="ARBA" id="ARBA00023004"/>
    </source>
</evidence>
<keyword evidence="4 12" id="KW-0479">Metal-binding</keyword>
<dbReference type="HAMAP" id="MF_01225_B">
    <property type="entry name" value="MoaA_B"/>
    <property type="match status" value="1"/>
</dbReference>
<dbReference type="SFLD" id="SFLDS00029">
    <property type="entry name" value="Radical_SAM"/>
    <property type="match status" value="1"/>
</dbReference>
<dbReference type="PROSITE" id="PS51918">
    <property type="entry name" value="RADICAL_SAM"/>
    <property type="match status" value="1"/>
</dbReference>
<dbReference type="InterPro" id="IPR040064">
    <property type="entry name" value="MoaA-like"/>
</dbReference>
<keyword evidence="5 12" id="KW-0547">Nucleotide-binding</keyword>
<dbReference type="InterPro" id="IPR007197">
    <property type="entry name" value="rSAM"/>
</dbReference>
<dbReference type="UniPathway" id="UPA00344"/>
<dbReference type="SFLD" id="SFLDG01067">
    <property type="entry name" value="SPASM/twitch_domain_containing"/>
    <property type="match status" value="1"/>
</dbReference>
<dbReference type="InterPro" id="IPR000385">
    <property type="entry name" value="MoaA_NifB_PqqE_Fe-S-bd_CS"/>
</dbReference>
<accession>A0A4U8YIE4</accession>